<evidence type="ECO:0000259" key="3">
    <source>
        <dbReference type="SMART" id="SM00470"/>
    </source>
</evidence>
<evidence type="ECO:0000313" key="5">
    <source>
        <dbReference type="Proteomes" id="UP000198755"/>
    </source>
</evidence>
<dbReference type="GO" id="GO:0005694">
    <property type="term" value="C:chromosome"/>
    <property type="evidence" value="ECO:0007669"/>
    <property type="project" value="TreeGrafter"/>
</dbReference>
<dbReference type="NCBIfam" id="TIGR03454">
    <property type="entry name" value="partition_RepB"/>
    <property type="match status" value="1"/>
</dbReference>
<dbReference type="PANTHER" id="PTHR33375">
    <property type="entry name" value="CHROMOSOME-PARTITIONING PROTEIN PARB-RELATED"/>
    <property type="match status" value="1"/>
</dbReference>
<keyword evidence="5" id="KW-1185">Reference proteome</keyword>
<proteinExistence type="inferred from homology"/>
<evidence type="ECO:0000256" key="2">
    <source>
        <dbReference type="SAM" id="MobiDB-lite"/>
    </source>
</evidence>
<organism evidence="4 5">
    <name type="scientific">Methylocapsa palsarum</name>
    <dbReference type="NCBI Taxonomy" id="1612308"/>
    <lineage>
        <taxon>Bacteria</taxon>
        <taxon>Pseudomonadati</taxon>
        <taxon>Pseudomonadota</taxon>
        <taxon>Alphaproteobacteria</taxon>
        <taxon>Hyphomicrobiales</taxon>
        <taxon>Beijerinckiaceae</taxon>
        <taxon>Methylocapsa</taxon>
    </lineage>
</organism>
<comment type="similarity">
    <text evidence="1">Belongs to the ParB family.</text>
</comment>
<dbReference type="InterPro" id="IPR036086">
    <property type="entry name" value="ParB/Sulfiredoxin_sf"/>
</dbReference>
<dbReference type="InterPro" id="IPR011111">
    <property type="entry name" value="Plasmid_RepB"/>
</dbReference>
<dbReference type="InterPro" id="IPR017819">
    <property type="entry name" value="Plasmid_partition_RepB"/>
</dbReference>
<dbReference type="SMART" id="SM00470">
    <property type="entry name" value="ParB"/>
    <property type="match status" value="1"/>
</dbReference>
<feature type="compositionally biased region" description="Polar residues" evidence="2">
    <location>
        <begin position="8"/>
        <end position="19"/>
    </location>
</feature>
<feature type="region of interest" description="Disordered" evidence="2">
    <location>
        <begin position="1"/>
        <end position="26"/>
    </location>
</feature>
<dbReference type="NCBIfam" id="TIGR00180">
    <property type="entry name" value="parB_part"/>
    <property type="match status" value="1"/>
</dbReference>
<dbReference type="RefSeq" id="WP_175492614.1">
    <property type="nucleotide sequence ID" value="NZ_FOSN01000013.1"/>
</dbReference>
<gene>
    <name evidence="4" type="ORF">SAMN05444581_11333</name>
</gene>
<dbReference type="Proteomes" id="UP000198755">
    <property type="component" value="Unassembled WGS sequence"/>
</dbReference>
<dbReference type="GO" id="GO:0003677">
    <property type="term" value="F:DNA binding"/>
    <property type="evidence" value="ECO:0007669"/>
    <property type="project" value="InterPro"/>
</dbReference>
<dbReference type="EMBL" id="FOSN01000013">
    <property type="protein sequence ID" value="SFK63961.1"/>
    <property type="molecule type" value="Genomic_DNA"/>
</dbReference>
<dbReference type="InterPro" id="IPR003115">
    <property type="entry name" value="ParB_N"/>
</dbReference>
<dbReference type="SUPFAM" id="SSF110849">
    <property type="entry name" value="ParB/Sulfiredoxin"/>
    <property type="match status" value="1"/>
</dbReference>
<dbReference type="AlphaFoldDB" id="A0A1I4B7J2"/>
<dbReference type="Pfam" id="PF02195">
    <property type="entry name" value="ParB_N"/>
    <property type="match status" value="1"/>
</dbReference>
<feature type="domain" description="ParB-like N-terminal" evidence="3">
    <location>
        <begin position="50"/>
        <end position="141"/>
    </location>
</feature>
<dbReference type="InterPro" id="IPR004437">
    <property type="entry name" value="ParB/RepB/Spo0J"/>
</dbReference>
<reference evidence="4 5" key="1">
    <citation type="submission" date="2016-10" db="EMBL/GenBank/DDBJ databases">
        <authorList>
            <person name="de Groot N.N."/>
        </authorList>
    </citation>
    <scope>NUCLEOTIDE SEQUENCE [LARGE SCALE GENOMIC DNA]</scope>
    <source>
        <strain evidence="4 5">NE2</strain>
    </source>
</reference>
<dbReference type="STRING" id="1612308.SAMN05444581_11333"/>
<feature type="region of interest" description="Disordered" evidence="2">
    <location>
        <begin position="319"/>
        <end position="339"/>
    </location>
</feature>
<accession>A0A1I4B7J2</accession>
<sequence length="339" mass="36692">MSKPSILSKLNSGVESSSPPMAHPLRQRVPSTAIAGLGRSLDDLAADSVATIDPALIDPSPFGDRLEYDEEATNLLLAAIEAEGQRLPLLVRPHPKIEGRYQLAYGHRRLQVLRILNRKAKAFIRNLTDAELILEQGAENGGREGLTWIERALFAKEMEGQGHPSKTIWTTIGVDKSGLSKMRAVVDTIPDHLIRSIGRAPGIGQPRWQELVDALAIDGAIKRAASILQSKEISSLTSDQKFVGLLRALCGQSSLAPHSGRREIRSSEGRSIARLSSTAKGDVLAIAKAESRFSAWLTEKLPEIYRQFLIEGATSTLDSERPATGAADSDGTMVVISQP</sequence>
<dbReference type="GO" id="GO:0007059">
    <property type="term" value="P:chromosome segregation"/>
    <property type="evidence" value="ECO:0007669"/>
    <property type="project" value="TreeGrafter"/>
</dbReference>
<dbReference type="Gene3D" id="3.90.1530.30">
    <property type="match status" value="1"/>
</dbReference>
<dbReference type="CDD" id="cd16405">
    <property type="entry name" value="RepB_like_N"/>
    <property type="match status" value="1"/>
</dbReference>
<evidence type="ECO:0000256" key="1">
    <source>
        <dbReference type="ARBA" id="ARBA00006295"/>
    </source>
</evidence>
<dbReference type="Pfam" id="PF07506">
    <property type="entry name" value="RepB"/>
    <property type="match status" value="1"/>
</dbReference>
<protein>
    <submittedName>
        <fullName evidence="4">Chromosome partitioning protein, ParB family</fullName>
    </submittedName>
</protein>
<dbReference type="InterPro" id="IPR037972">
    <property type="entry name" value="RepB_N"/>
</dbReference>
<dbReference type="PANTHER" id="PTHR33375:SF1">
    <property type="entry name" value="CHROMOSOME-PARTITIONING PROTEIN PARB-RELATED"/>
    <property type="match status" value="1"/>
</dbReference>
<name>A0A1I4B7J2_9HYPH</name>
<dbReference type="InterPro" id="IPR050336">
    <property type="entry name" value="Chromosome_partition/occlusion"/>
</dbReference>
<evidence type="ECO:0000313" key="4">
    <source>
        <dbReference type="EMBL" id="SFK63961.1"/>
    </source>
</evidence>